<dbReference type="InterPro" id="IPR016059">
    <property type="entry name" value="DNA_ligase_ATP-dep_CS"/>
</dbReference>
<dbReference type="CTD" id="41518"/>
<feature type="region of interest" description="Disordered" evidence="21">
    <location>
        <begin position="103"/>
        <end position="168"/>
    </location>
</feature>
<evidence type="ECO:0000256" key="17">
    <source>
        <dbReference type="ARBA" id="ARBA00023306"/>
    </source>
</evidence>
<evidence type="ECO:0000259" key="23">
    <source>
        <dbReference type="PROSITE" id="PS50160"/>
    </source>
</evidence>
<evidence type="ECO:0000259" key="22">
    <source>
        <dbReference type="PROSITE" id="PS50064"/>
    </source>
</evidence>
<comment type="catalytic activity">
    <reaction evidence="18 19">
        <text>ATP + (deoxyribonucleotide)n-3'-hydroxyl + 5'-phospho-(deoxyribonucleotide)m = (deoxyribonucleotide)n+m + AMP + diphosphate.</text>
        <dbReference type="EC" id="6.5.1.1"/>
    </reaction>
</comment>
<dbReference type="SUPFAM" id="SSF56091">
    <property type="entry name" value="DNA ligase/mRNA capping enzyme, catalytic domain"/>
    <property type="match status" value="1"/>
</dbReference>
<dbReference type="InterPro" id="IPR001357">
    <property type="entry name" value="BRCT_dom"/>
</dbReference>
<feature type="domain" description="BRCT" evidence="24">
    <location>
        <begin position="916"/>
        <end position="1010"/>
    </location>
</feature>
<evidence type="ECO:0000256" key="14">
    <source>
        <dbReference type="ARBA" id="ARBA00023172"/>
    </source>
</evidence>
<dbReference type="FunFam" id="3.30.470.30:FF:000003">
    <property type="entry name" value="DNA ligase"/>
    <property type="match status" value="1"/>
</dbReference>
<evidence type="ECO:0000256" key="13">
    <source>
        <dbReference type="ARBA" id="ARBA00022842"/>
    </source>
</evidence>
<evidence type="ECO:0000256" key="9">
    <source>
        <dbReference type="ARBA" id="ARBA00022763"/>
    </source>
</evidence>
<evidence type="ECO:0000256" key="18">
    <source>
        <dbReference type="ARBA" id="ARBA00034003"/>
    </source>
</evidence>
<dbReference type="OrthoDB" id="206088at2759"/>
<keyword evidence="11" id="KW-0862">Zinc</keyword>
<dbReference type="InterPro" id="IPR000977">
    <property type="entry name" value="DNA_ligase_ATP-dep"/>
</dbReference>
<keyword evidence="25" id="KW-1185">Reference proteome</keyword>
<dbReference type="Pfam" id="PF04679">
    <property type="entry name" value="DNA_ligase_A_C"/>
    <property type="match status" value="1"/>
</dbReference>
<feature type="domain" description="PARP-type" evidence="22">
    <location>
        <begin position="14"/>
        <end position="106"/>
    </location>
</feature>
<evidence type="ECO:0000256" key="2">
    <source>
        <dbReference type="ARBA" id="ARBA00004123"/>
    </source>
</evidence>
<dbReference type="GO" id="GO:0006310">
    <property type="term" value="P:DNA recombination"/>
    <property type="evidence" value="ECO:0007669"/>
    <property type="project" value="UniProtKB-KW"/>
</dbReference>
<keyword evidence="17" id="KW-0131">Cell cycle</keyword>
<protein>
    <recommendedName>
        <fullName evidence="19">DNA ligase</fullName>
        <ecNumber evidence="19">6.5.1.1</ecNumber>
    </recommendedName>
</protein>
<dbReference type="Pfam" id="PF04675">
    <property type="entry name" value="DNA_ligase_A_N"/>
    <property type="match status" value="1"/>
</dbReference>
<dbReference type="PANTHER" id="PTHR45674">
    <property type="entry name" value="DNA LIGASE 1/3 FAMILY MEMBER"/>
    <property type="match status" value="1"/>
</dbReference>
<feature type="compositionally biased region" description="Basic and acidic residues" evidence="21">
    <location>
        <begin position="136"/>
        <end position="168"/>
    </location>
</feature>
<evidence type="ECO:0000313" key="26">
    <source>
        <dbReference type="RefSeq" id="XP_014471668.1"/>
    </source>
</evidence>
<dbReference type="RefSeq" id="XP_014471669.1">
    <property type="nucleotide sequence ID" value="XM_014616183.1"/>
</dbReference>
<dbReference type="Proteomes" id="UP000515204">
    <property type="component" value="Unplaced"/>
</dbReference>
<dbReference type="Pfam" id="PF01068">
    <property type="entry name" value="DNA_ligase_A_M"/>
    <property type="match status" value="1"/>
</dbReference>
<dbReference type="PROSITE" id="PS50160">
    <property type="entry name" value="DNA_LIGASE_A3"/>
    <property type="match status" value="1"/>
</dbReference>
<feature type="compositionally biased region" description="Basic and acidic residues" evidence="21">
    <location>
        <begin position="874"/>
        <end position="886"/>
    </location>
</feature>
<feature type="compositionally biased region" description="Basic and acidic residues" evidence="21">
    <location>
        <begin position="119"/>
        <end position="129"/>
    </location>
</feature>
<keyword evidence="16" id="KW-0539">Nucleus</keyword>
<dbReference type="RefSeq" id="XP_014471668.1">
    <property type="nucleotide sequence ID" value="XM_014616182.1"/>
</dbReference>
<dbReference type="Gene3D" id="3.30.470.30">
    <property type="entry name" value="DNA ligase/mRNA capping enzyme"/>
    <property type="match status" value="1"/>
</dbReference>
<evidence type="ECO:0000256" key="8">
    <source>
        <dbReference type="ARBA" id="ARBA00022741"/>
    </source>
</evidence>
<keyword evidence="7" id="KW-0479">Metal-binding</keyword>
<evidence type="ECO:0000256" key="19">
    <source>
        <dbReference type="RuleBase" id="RU000617"/>
    </source>
</evidence>
<evidence type="ECO:0000256" key="7">
    <source>
        <dbReference type="ARBA" id="ARBA00022723"/>
    </source>
</evidence>
<dbReference type="Gene3D" id="2.40.50.140">
    <property type="entry name" value="Nucleic acid-binding proteins"/>
    <property type="match status" value="1"/>
</dbReference>
<dbReference type="GO" id="GO:0005524">
    <property type="term" value="F:ATP binding"/>
    <property type="evidence" value="ECO:0007669"/>
    <property type="project" value="UniProtKB-KW"/>
</dbReference>
<dbReference type="Gene3D" id="3.30.1490.70">
    <property type="match status" value="1"/>
</dbReference>
<keyword evidence="10" id="KW-0863">Zinc-finger</keyword>
<evidence type="ECO:0000259" key="24">
    <source>
        <dbReference type="PROSITE" id="PS50172"/>
    </source>
</evidence>
<dbReference type="PROSITE" id="PS50064">
    <property type="entry name" value="ZF_PARP_2"/>
    <property type="match status" value="1"/>
</dbReference>
<keyword evidence="8 19" id="KW-0547">Nucleotide-binding</keyword>
<dbReference type="GO" id="GO:0006273">
    <property type="term" value="P:lagging strand elongation"/>
    <property type="evidence" value="ECO:0007669"/>
    <property type="project" value="TreeGrafter"/>
</dbReference>
<organism evidence="25 26">
    <name type="scientific">Dinoponera quadriceps</name>
    <name type="common">South American ant</name>
    <dbReference type="NCBI Taxonomy" id="609295"/>
    <lineage>
        <taxon>Eukaryota</taxon>
        <taxon>Metazoa</taxon>
        <taxon>Ecdysozoa</taxon>
        <taxon>Arthropoda</taxon>
        <taxon>Hexapoda</taxon>
        <taxon>Insecta</taxon>
        <taxon>Pterygota</taxon>
        <taxon>Neoptera</taxon>
        <taxon>Endopterygota</taxon>
        <taxon>Hymenoptera</taxon>
        <taxon>Apocrita</taxon>
        <taxon>Aculeata</taxon>
        <taxon>Formicoidea</taxon>
        <taxon>Formicidae</taxon>
        <taxon>Ponerinae</taxon>
        <taxon>Ponerini</taxon>
        <taxon>Dinoponera</taxon>
    </lineage>
</organism>
<keyword evidence="9 19" id="KW-0227">DNA damage</keyword>
<dbReference type="KEGG" id="dqu:106742860"/>
<dbReference type="InterPro" id="IPR050191">
    <property type="entry name" value="ATP-dep_DNA_ligase"/>
</dbReference>
<evidence type="ECO:0000256" key="5">
    <source>
        <dbReference type="ARBA" id="ARBA00022618"/>
    </source>
</evidence>
<dbReference type="InterPro" id="IPR001510">
    <property type="entry name" value="Znf_PARP"/>
</dbReference>
<dbReference type="Gene3D" id="3.30.1740.10">
    <property type="entry name" value="Zinc finger, PARP-type"/>
    <property type="match status" value="1"/>
</dbReference>
<evidence type="ECO:0000256" key="6">
    <source>
        <dbReference type="ARBA" id="ARBA00022705"/>
    </source>
</evidence>
<dbReference type="GO" id="GO:0071897">
    <property type="term" value="P:DNA biosynthetic process"/>
    <property type="evidence" value="ECO:0007669"/>
    <property type="project" value="InterPro"/>
</dbReference>
<dbReference type="GO" id="GO:0008270">
    <property type="term" value="F:zinc ion binding"/>
    <property type="evidence" value="ECO:0007669"/>
    <property type="project" value="UniProtKB-KW"/>
</dbReference>
<evidence type="ECO:0000313" key="25">
    <source>
        <dbReference type="Proteomes" id="UP000515204"/>
    </source>
</evidence>
<evidence type="ECO:0000256" key="4">
    <source>
        <dbReference type="ARBA" id="ARBA00022598"/>
    </source>
</evidence>
<gene>
    <name evidence="26 27 28" type="primary">LOC106742860</name>
</gene>
<evidence type="ECO:0000313" key="27">
    <source>
        <dbReference type="RefSeq" id="XP_014471669.1"/>
    </source>
</evidence>
<evidence type="ECO:0000256" key="10">
    <source>
        <dbReference type="ARBA" id="ARBA00022771"/>
    </source>
</evidence>
<dbReference type="GO" id="GO:0051301">
    <property type="term" value="P:cell division"/>
    <property type="evidence" value="ECO:0007669"/>
    <property type="project" value="UniProtKB-KW"/>
</dbReference>
<dbReference type="PANTHER" id="PTHR45674:SF9">
    <property type="entry name" value="DNA LIGASE 3"/>
    <property type="match status" value="1"/>
</dbReference>
<dbReference type="PROSITE" id="PS00697">
    <property type="entry name" value="DNA_LIGASE_A1"/>
    <property type="match status" value="1"/>
</dbReference>
<keyword evidence="13" id="KW-0460">Magnesium</keyword>
<sequence>MSDDVEEAGEDKPFVVERAKTGRAKCKKCKCTIEKDELRIGKLVVSFFSDGKLMPAWHHVACLMEVFAKQRATTKRIDDPEKDVKGWEQLSDEDKQLILDKLEELETSSPGKGAKKRAAPREIAGESSKKATGKNSDQKTRKTAEKAKEKPKEEADDKDGGGRSKVPSKDDLFREFRRVCSNVANVDAYTDKTAIIRKMFTQGSQSDGFKGDIVLWCKLLLPGAVKRIYNLQSKQLIKLFARLLLQDEDSMLEHLEQGDIAETISVFFENSVAVSPCAKSVLTIQDVDLFLEELSYLTKEEEQIQHFRSVIDKCTANDLKMIVRLIKHDLRINAGPKHILEGVHEDAYKAFQMSRDLETVIRRFLPDLMEKPTASGSPASSCNKVAISLMTPILPMLAEACTSVEMAMHKCPNGMLSEIKYDGERVQVHKRGNEFRYFSRSLKPVMPHKVNLFKDYIGRAFPDGDDLILDSEVLMIDSETGQPLPFGTLGIHKKAEFKNANVCLFVFDCLYYNGEILINKSMSQRRRILRDRMTEIPNRIMLSEVYEVHDSRDLAKMIVKVLKHGLEGLVLKDINSKYEPGKRHWLKVKKDYLCGGAMADSADLVVLGAWYGTGNKGGMLSIFLMGCYDEERDKWLTVTKVHTGHSDAALAELQNELDMVKIGKDTEKLPSWLLANKPMVPDFVARDPKKQPVWEVTGAEFTNQGVHTADGISIRFPRVTRVRSDKNWSTATTLNELRELFRKKPESVDFSLLLGASEDVTDVKDILIKKPLDSLETSPEKTTTSWFDDEPSTSFAARKCKIKEEPPDVPEEYKGQKKDNHDDSFDSISDERSERKRLKLERGIKKETQDPLVVKKKKKKKDKKDKEVEEESDLAVRKAEKPEDRYVNQPAGGTDVEESFAGETSVLNSAAEDGRSHVVVLKNVRASLAPGFVGSGGTNARKLLRTLGATIVTRKKRFDSTHVIHACTEIPSTYLEDFTDFPKTVKHVSVSWLEEAIARSAKQDEISHAVELAGDYCECPCTHR</sequence>
<dbReference type="Gene3D" id="1.10.3260.10">
    <property type="entry name" value="DNA ligase, ATP-dependent, N-terminal domain"/>
    <property type="match status" value="1"/>
</dbReference>
<accession>A0A6P3WZZ4</accession>
<keyword evidence="12 19" id="KW-0067">ATP-binding</keyword>
<dbReference type="InterPro" id="IPR036420">
    <property type="entry name" value="BRCT_dom_sf"/>
</dbReference>
<dbReference type="InterPro" id="IPR012308">
    <property type="entry name" value="DNA_ligase_ATP-dep_N"/>
</dbReference>
<dbReference type="GO" id="GO:0003910">
    <property type="term" value="F:DNA ligase (ATP) activity"/>
    <property type="evidence" value="ECO:0007669"/>
    <property type="project" value="UniProtKB-EC"/>
</dbReference>
<dbReference type="SUPFAM" id="SSF52113">
    <property type="entry name" value="BRCT domain"/>
    <property type="match status" value="1"/>
</dbReference>
<dbReference type="AlphaFoldDB" id="A0A6P3WZZ4"/>
<dbReference type="EC" id="6.5.1.1" evidence="19"/>
<reference evidence="26 27" key="1">
    <citation type="submission" date="2025-04" db="UniProtKB">
        <authorList>
            <consortium name="RefSeq"/>
        </authorList>
    </citation>
    <scope>IDENTIFICATION</scope>
</reference>
<name>A0A6P3WZZ4_DINQU</name>
<dbReference type="CDD" id="cd07967">
    <property type="entry name" value="OBF_DNA_ligase_III"/>
    <property type="match status" value="1"/>
</dbReference>
<dbReference type="InterPro" id="IPR012310">
    <property type="entry name" value="DNA_ligase_ATP-dep_cent"/>
</dbReference>
<evidence type="ECO:0000256" key="21">
    <source>
        <dbReference type="SAM" id="MobiDB-lite"/>
    </source>
</evidence>
<dbReference type="SUPFAM" id="SSF57716">
    <property type="entry name" value="Glucocorticoid receptor-like (DNA-binding domain)"/>
    <property type="match status" value="1"/>
</dbReference>
<keyword evidence="5" id="KW-0132">Cell division</keyword>
<dbReference type="RefSeq" id="XP_014471670.1">
    <property type="nucleotide sequence ID" value="XM_014616184.1"/>
</dbReference>
<dbReference type="PROSITE" id="PS00333">
    <property type="entry name" value="DNA_LIGASE_A2"/>
    <property type="match status" value="1"/>
</dbReference>
<dbReference type="InterPro" id="IPR012340">
    <property type="entry name" value="NA-bd_OB-fold"/>
</dbReference>
<dbReference type="CDD" id="cd07902">
    <property type="entry name" value="Adenylation_DNA_ligase_III"/>
    <property type="match status" value="1"/>
</dbReference>
<evidence type="ECO:0000256" key="15">
    <source>
        <dbReference type="ARBA" id="ARBA00023204"/>
    </source>
</evidence>
<keyword evidence="4 19" id="KW-0436">Ligase</keyword>
<evidence type="ECO:0000256" key="12">
    <source>
        <dbReference type="ARBA" id="ARBA00022840"/>
    </source>
</evidence>
<dbReference type="PROSITE" id="PS00347">
    <property type="entry name" value="ZF_PARP_1"/>
    <property type="match status" value="1"/>
</dbReference>
<keyword evidence="14 19" id="KW-0233">DNA recombination</keyword>
<dbReference type="InterPro" id="IPR012309">
    <property type="entry name" value="DNA_ligase_ATP-dep_C"/>
</dbReference>
<dbReference type="GeneID" id="106742860"/>
<evidence type="ECO:0000256" key="1">
    <source>
        <dbReference type="ARBA" id="ARBA00001946"/>
    </source>
</evidence>
<evidence type="ECO:0000313" key="28">
    <source>
        <dbReference type="RefSeq" id="XP_014471670.1"/>
    </source>
</evidence>
<keyword evidence="15 19" id="KW-0234">DNA repair</keyword>
<dbReference type="GO" id="GO:0003677">
    <property type="term" value="F:DNA binding"/>
    <property type="evidence" value="ECO:0007669"/>
    <property type="project" value="InterPro"/>
</dbReference>
<dbReference type="PROSITE" id="PS50172">
    <property type="entry name" value="BRCT"/>
    <property type="match status" value="1"/>
</dbReference>
<evidence type="ECO:0000256" key="20">
    <source>
        <dbReference type="RuleBase" id="RU004196"/>
    </source>
</evidence>
<dbReference type="GO" id="GO:0006302">
    <property type="term" value="P:double-strand break repair"/>
    <property type="evidence" value="ECO:0007669"/>
    <property type="project" value="TreeGrafter"/>
</dbReference>
<dbReference type="InterPro" id="IPR036957">
    <property type="entry name" value="Znf_PARP_sf"/>
</dbReference>
<evidence type="ECO:0000256" key="16">
    <source>
        <dbReference type="ARBA" id="ARBA00023242"/>
    </source>
</evidence>
<dbReference type="InterPro" id="IPR036599">
    <property type="entry name" value="DNA_ligase_N_sf"/>
</dbReference>
<dbReference type="FunFam" id="1.10.3260.10:FF:000002">
    <property type="entry name" value="DNA ligase"/>
    <property type="match status" value="1"/>
</dbReference>
<comment type="cofactor">
    <cofactor evidence="1">
        <name>Mg(2+)</name>
        <dbReference type="ChEBI" id="CHEBI:18420"/>
    </cofactor>
</comment>
<dbReference type="SUPFAM" id="SSF50249">
    <property type="entry name" value="Nucleic acid-binding proteins"/>
    <property type="match status" value="1"/>
</dbReference>
<proteinExistence type="inferred from homology"/>
<dbReference type="SMART" id="SM01336">
    <property type="entry name" value="zf-PARP"/>
    <property type="match status" value="1"/>
</dbReference>
<evidence type="ECO:0000256" key="11">
    <source>
        <dbReference type="ARBA" id="ARBA00022833"/>
    </source>
</evidence>
<evidence type="ECO:0000256" key="3">
    <source>
        <dbReference type="ARBA" id="ARBA00007572"/>
    </source>
</evidence>
<feature type="compositionally biased region" description="Basic residues" evidence="21">
    <location>
        <begin position="854"/>
        <end position="863"/>
    </location>
</feature>
<dbReference type="FunFam" id="2.40.50.140:FF:000085">
    <property type="entry name" value="DNA ligase"/>
    <property type="match status" value="1"/>
</dbReference>
<keyword evidence="6" id="KW-0235">DNA replication</keyword>
<dbReference type="Pfam" id="PF00645">
    <property type="entry name" value="zf-PARP"/>
    <property type="match status" value="1"/>
</dbReference>
<feature type="compositionally biased region" description="Basic and acidic residues" evidence="21">
    <location>
        <begin position="802"/>
        <end position="849"/>
    </location>
</feature>
<dbReference type="NCBIfam" id="TIGR00574">
    <property type="entry name" value="dnl1"/>
    <property type="match status" value="1"/>
</dbReference>
<comment type="similarity">
    <text evidence="3 20">Belongs to the ATP-dependent DNA ligase family.</text>
</comment>
<feature type="domain" description="ATP-dependent DNA ligase family profile" evidence="23">
    <location>
        <begin position="495"/>
        <end position="629"/>
    </location>
</feature>
<dbReference type="GO" id="GO:0070421">
    <property type="term" value="C:DNA ligase III-XRCC1 complex"/>
    <property type="evidence" value="ECO:0007669"/>
    <property type="project" value="TreeGrafter"/>
</dbReference>
<feature type="region of interest" description="Disordered" evidence="21">
    <location>
        <begin position="800"/>
        <end position="896"/>
    </location>
</feature>
<comment type="subcellular location">
    <subcellularLocation>
        <location evidence="2">Nucleus</location>
    </subcellularLocation>
</comment>